<sequence length="39" mass="4574">MRIKPDFSFDNLGIDFVHLKVDELERIEKLIELKNSASI</sequence>
<evidence type="ECO:0000313" key="2">
    <source>
        <dbReference type="Proteomes" id="UP000014974"/>
    </source>
</evidence>
<proteinExistence type="predicted"/>
<dbReference type="STRING" id="641524.ADICYQ_2131"/>
<dbReference type="AlphaFoldDB" id="S7VEW0"/>
<protein>
    <submittedName>
        <fullName evidence="1">Uncharacterized protein</fullName>
    </submittedName>
</protein>
<name>S7VEW0_9BACT</name>
<comment type="caution">
    <text evidence="1">The sequence shown here is derived from an EMBL/GenBank/DDBJ whole genome shotgun (WGS) entry which is preliminary data.</text>
</comment>
<organism evidence="1 2">
    <name type="scientific">Cyclobacterium qasimii M12-11B</name>
    <dbReference type="NCBI Taxonomy" id="641524"/>
    <lineage>
        <taxon>Bacteria</taxon>
        <taxon>Pseudomonadati</taxon>
        <taxon>Bacteroidota</taxon>
        <taxon>Cytophagia</taxon>
        <taxon>Cytophagales</taxon>
        <taxon>Cyclobacteriaceae</taxon>
        <taxon>Cyclobacterium</taxon>
    </lineage>
</organism>
<evidence type="ECO:0000313" key="1">
    <source>
        <dbReference type="EMBL" id="EPR68745.1"/>
    </source>
</evidence>
<dbReference type="Proteomes" id="UP000014974">
    <property type="component" value="Unassembled WGS sequence"/>
</dbReference>
<gene>
    <name evidence="1" type="ORF">ADICYQ_2131</name>
</gene>
<accession>S7VEW0</accession>
<reference evidence="1 2" key="1">
    <citation type="journal article" date="2013" name="Genome Announc.">
        <title>Draft Genome Sequence of Cyclobacterium qasimii Strain M12-11BT, Isolated from Arctic Marine Sediment.</title>
        <authorList>
            <person name="Shivaji S."/>
            <person name="Ara S."/>
            <person name="Singh A."/>
            <person name="Kumar Pinnaka A."/>
        </authorList>
    </citation>
    <scope>NUCLEOTIDE SEQUENCE [LARGE SCALE GENOMIC DNA]</scope>
    <source>
        <strain evidence="1 2">M12-11B</strain>
    </source>
</reference>
<dbReference type="EMBL" id="ATNM01000091">
    <property type="protein sequence ID" value="EPR68745.1"/>
    <property type="molecule type" value="Genomic_DNA"/>
</dbReference>